<dbReference type="SUPFAM" id="SSF57701">
    <property type="entry name" value="Zn2/Cys6 DNA-binding domain"/>
    <property type="match status" value="1"/>
</dbReference>
<feature type="region of interest" description="Disordered" evidence="1">
    <location>
        <begin position="1"/>
        <end position="28"/>
    </location>
</feature>
<dbReference type="AlphaFoldDB" id="A0A194S4A9"/>
<dbReference type="PROSITE" id="PS00463">
    <property type="entry name" value="ZN2_CY6_FUNGAL_1"/>
    <property type="match status" value="1"/>
</dbReference>
<evidence type="ECO:0000313" key="4">
    <source>
        <dbReference type="Proteomes" id="UP000053890"/>
    </source>
</evidence>
<keyword evidence="4" id="KW-1185">Reference proteome</keyword>
<name>A0A194S4A9_RHOGW</name>
<dbReference type="RefSeq" id="XP_018271471.1">
    <property type="nucleotide sequence ID" value="XM_018414319.1"/>
</dbReference>
<dbReference type="STRING" id="578459.A0A194S4A9"/>
<dbReference type="GO" id="GO:0000981">
    <property type="term" value="F:DNA-binding transcription factor activity, RNA polymerase II-specific"/>
    <property type="evidence" value="ECO:0007669"/>
    <property type="project" value="InterPro"/>
</dbReference>
<feature type="domain" description="Zn(2)-C6 fungal-type" evidence="2">
    <location>
        <begin position="48"/>
        <end position="80"/>
    </location>
</feature>
<feature type="region of interest" description="Disordered" evidence="1">
    <location>
        <begin position="136"/>
        <end position="201"/>
    </location>
</feature>
<organism evidence="3 4">
    <name type="scientific">Rhodotorula graminis (strain WP1)</name>
    <dbReference type="NCBI Taxonomy" id="578459"/>
    <lineage>
        <taxon>Eukaryota</taxon>
        <taxon>Fungi</taxon>
        <taxon>Dikarya</taxon>
        <taxon>Basidiomycota</taxon>
        <taxon>Pucciniomycotina</taxon>
        <taxon>Microbotryomycetes</taxon>
        <taxon>Sporidiobolales</taxon>
        <taxon>Sporidiobolaceae</taxon>
        <taxon>Rhodotorula</taxon>
    </lineage>
</organism>
<dbReference type="Proteomes" id="UP000053890">
    <property type="component" value="Unassembled WGS sequence"/>
</dbReference>
<dbReference type="EMBL" id="KQ474078">
    <property type="protein sequence ID" value="KPV75422.1"/>
    <property type="molecule type" value="Genomic_DNA"/>
</dbReference>
<gene>
    <name evidence="3" type="ORF">RHOBADRAFT_43927</name>
</gene>
<dbReference type="PROSITE" id="PS50048">
    <property type="entry name" value="ZN2_CY6_FUNGAL_2"/>
    <property type="match status" value="1"/>
</dbReference>
<feature type="compositionally biased region" description="Low complexity" evidence="1">
    <location>
        <begin position="300"/>
        <end position="315"/>
    </location>
</feature>
<accession>A0A194S4A9</accession>
<sequence>MGEAPTTATTTRPTAALDLDTDSSSWHREGPVRLLQGDRWTRKNGPVACEPCRRRRVRCSSFETGAPCLACIRRNEDCSVGDDTYTPDTPSTTIFVPILPPPPAPCTSPISSSAAPPALDLDAVNTALESRIPRPAPLVWKSTDDSLQHSGPSTRGLRQKRPAPSYVDDEPDPPTIAPRPPLKKRSPALPANDAPSDPDIHLEQLEPTLDMCSSSAAERIRRTSPFRPTHLKLRRHVPEAPASHLPSTVKLAVFCSRTRTLARLEALKAASRRALELVKRSPASHSFPLSSARDEPVPSRRPLILPPSSSSPPSHVLLAASTRRDSLASSSSLVSERSALFERAAVSERRWSTATSASSIEGGIVGREGGVAAWHGES</sequence>
<evidence type="ECO:0000313" key="3">
    <source>
        <dbReference type="EMBL" id="KPV75422.1"/>
    </source>
</evidence>
<dbReference type="GO" id="GO:0008270">
    <property type="term" value="F:zinc ion binding"/>
    <property type="evidence" value="ECO:0007669"/>
    <property type="project" value="InterPro"/>
</dbReference>
<dbReference type="Gene3D" id="4.10.240.10">
    <property type="entry name" value="Zn(2)-C6 fungal-type DNA-binding domain"/>
    <property type="match status" value="1"/>
</dbReference>
<protein>
    <recommendedName>
        <fullName evidence="2">Zn(2)-C6 fungal-type domain-containing protein</fullName>
    </recommendedName>
</protein>
<dbReference type="Pfam" id="PF00172">
    <property type="entry name" value="Zn_clus"/>
    <property type="match status" value="1"/>
</dbReference>
<dbReference type="SMART" id="SM00066">
    <property type="entry name" value="GAL4"/>
    <property type="match status" value="1"/>
</dbReference>
<proteinExistence type="predicted"/>
<reference evidence="3 4" key="1">
    <citation type="journal article" date="2015" name="Front. Microbiol.">
        <title>Genome sequence of the plant growth promoting endophytic yeast Rhodotorula graminis WP1.</title>
        <authorList>
            <person name="Firrincieli A."/>
            <person name="Otillar R."/>
            <person name="Salamov A."/>
            <person name="Schmutz J."/>
            <person name="Khan Z."/>
            <person name="Redman R.S."/>
            <person name="Fleck N.D."/>
            <person name="Lindquist E."/>
            <person name="Grigoriev I.V."/>
            <person name="Doty S.L."/>
        </authorList>
    </citation>
    <scope>NUCLEOTIDE SEQUENCE [LARGE SCALE GENOMIC DNA]</scope>
    <source>
        <strain evidence="3 4">WP1</strain>
    </source>
</reference>
<dbReference type="OMA" id="FETGAPC"/>
<evidence type="ECO:0000256" key="1">
    <source>
        <dbReference type="SAM" id="MobiDB-lite"/>
    </source>
</evidence>
<dbReference type="OrthoDB" id="4496276at2759"/>
<feature type="region of interest" description="Disordered" evidence="1">
    <location>
        <begin position="285"/>
        <end position="315"/>
    </location>
</feature>
<evidence type="ECO:0000259" key="2">
    <source>
        <dbReference type="PROSITE" id="PS50048"/>
    </source>
</evidence>
<dbReference type="InterPro" id="IPR001138">
    <property type="entry name" value="Zn2Cys6_DnaBD"/>
</dbReference>
<dbReference type="GeneID" id="28974767"/>
<feature type="compositionally biased region" description="Low complexity" evidence="1">
    <location>
        <begin position="1"/>
        <end position="18"/>
    </location>
</feature>
<dbReference type="InterPro" id="IPR036864">
    <property type="entry name" value="Zn2-C6_fun-type_DNA-bd_sf"/>
</dbReference>